<sequence length="288" mass="32314">MPVKKTPPTKKASQELFQIEKRFITSHCHDVKSIFYGSDFARKIFLTLFGIFIVYLIFLLGTMIRNNIEQYYHIGFADRQERTITLDAQAKVTANPDIAITNIGMLADGATVVEAQEKNTTVMNKLITKLGEMGINKEDIQTNNYDIYPQYNYTEVDGRVLEGYEVSQSVEIKIRDLDKANDILALAGEIGVNSVSGLQFTIDDREVYRTEARNQALQKVYQKARELSHSLGVELVSVVSYNEYEVGGDLGNQPIMDRTYSVGGGTPPEIEAGSMDILMNVGVTFEIR</sequence>
<dbReference type="Gene3D" id="3.30.110.170">
    <property type="entry name" value="Protein of unknown function (DUF541), domain 1"/>
    <property type="match status" value="1"/>
</dbReference>
<evidence type="ECO:0000256" key="1">
    <source>
        <dbReference type="SAM" id="Phobius"/>
    </source>
</evidence>
<protein>
    <recommendedName>
        <fullName evidence="4">SIMPL domain-containing protein</fullName>
    </recommendedName>
</protein>
<proteinExistence type="predicted"/>
<evidence type="ECO:0008006" key="4">
    <source>
        <dbReference type="Google" id="ProtNLM"/>
    </source>
</evidence>
<dbReference type="Gene3D" id="3.30.70.2970">
    <property type="entry name" value="Protein of unknown function (DUF541), domain 2"/>
    <property type="match status" value="1"/>
</dbReference>
<dbReference type="GO" id="GO:0006974">
    <property type="term" value="P:DNA damage response"/>
    <property type="evidence" value="ECO:0007669"/>
    <property type="project" value="TreeGrafter"/>
</dbReference>
<name>A0A2M7VAI1_9BACT</name>
<dbReference type="InterPro" id="IPR052022">
    <property type="entry name" value="26kDa_periplasmic_antigen"/>
</dbReference>
<dbReference type="Pfam" id="PF04402">
    <property type="entry name" value="SIMPL"/>
    <property type="match status" value="1"/>
</dbReference>
<dbReference type="InterPro" id="IPR007497">
    <property type="entry name" value="SIMPL/DUF541"/>
</dbReference>
<accession>A0A2M7VAI1</accession>
<feature type="transmembrane region" description="Helical" evidence="1">
    <location>
        <begin position="44"/>
        <end position="64"/>
    </location>
</feature>
<dbReference type="PANTHER" id="PTHR34387">
    <property type="entry name" value="SLR1258 PROTEIN"/>
    <property type="match status" value="1"/>
</dbReference>
<keyword evidence="1" id="KW-0812">Transmembrane</keyword>
<evidence type="ECO:0000313" key="2">
    <source>
        <dbReference type="EMBL" id="PIZ95897.1"/>
    </source>
</evidence>
<reference evidence="3" key="1">
    <citation type="submission" date="2017-09" db="EMBL/GenBank/DDBJ databases">
        <title>Depth-based differentiation of microbial function through sediment-hosted aquifers and enrichment of novel symbionts in the deep terrestrial subsurface.</title>
        <authorList>
            <person name="Probst A.J."/>
            <person name="Ladd B."/>
            <person name="Jarett J.K."/>
            <person name="Geller-Mcgrath D.E."/>
            <person name="Sieber C.M.K."/>
            <person name="Emerson J.B."/>
            <person name="Anantharaman K."/>
            <person name="Thomas B.C."/>
            <person name="Malmstrom R."/>
            <person name="Stieglmeier M."/>
            <person name="Klingl A."/>
            <person name="Woyke T."/>
            <person name="Ryan C.M."/>
            <person name="Banfield J.F."/>
        </authorList>
    </citation>
    <scope>NUCLEOTIDE SEQUENCE [LARGE SCALE GENOMIC DNA]</scope>
</reference>
<dbReference type="EMBL" id="PFPK01000002">
    <property type="protein sequence ID" value="PIZ95897.1"/>
    <property type="molecule type" value="Genomic_DNA"/>
</dbReference>
<keyword evidence="1" id="KW-0472">Membrane</keyword>
<evidence type="ECO:0000313" key="3">
    <source>
        <dbReference type="Proteomes" id="UP000228568"/>
    </source>
</evidence>
<comment type="caution">
    <text evidence="2">The sequence shown here is derived from an EMBL/GenBank/DDBJ whole genome shotgun (WGS) entry which is preliminary data.</text>
</comment>
<dbReference type="PANTHER" id="PTHR34387:SF1">
    <property type="entry name" value="PERIPLASMIC IMMUNOGENIC PROTEIN"/>
    <property type="match status" value="1"/>
</dbReference>
<organism evidence="2 3">
    <name type="scientific">Candidatus Magasanikbacteria bacterium CG_4_10_14_0_2_um_filter_37_12</name>
    <dbReference type="NCBI Taxonomy" id="1974637"/>
    <lineage>
        <taxon>Bacteria</taxon>
        <taxon>Candidatus Magasanikiibacteriota</taxon>
    </lineage>
</organism>
<dbReference type="AlphaFoldDB" id="A0A2M7VAI1"/>
<keyword evidence="1" id="KW-1133">Transmembrane helix</keyword>
<gene>
    <name evidence="2" type="ORF">COX81_00165</name>
</gene>
<dbReference type="Proteomes" id="UP000228568">
    <property type="component" value="Unassembled WGS sequence"/>
</dbReference>